<dbReference type="Pfam" id="PF01565">
    <property type="entry name" value="FAD_binding_4"/>
    <property type="match status" value="1"/>
</dbReference>
<keyword evidence="3" id="KW-0479">Metal-binding</keyword>
<evidence type="ECO:0000256" key="4">
    <source>
        <dbReference type="ARBA" id="ARBA00022827"/>
    </source>
</evidence>
<dbReference type="Pfam" id="PF13183">
    <property type="entry name" value="Fer4_8"/>
    <property type="match status" value="1"/>
</dbReference>
<dbReference type="InterPro" id="IPR017896">
    <property type="entry name" value="4Fe4S_Fe-S-bd"/>
</dbReference>
<sequence length="1000" mass="112679">MIPNLQPEDTINSDYLGFLNQLEKTGFSGEVKGDFATRLVTATDNSIYQILPQGVVYPRNHHDLVILFKLANQTPYQNITFSPRGGGTGTNGQSLSRGIIIDCSKFMNNILEINLDEGWVRVQPGVVLDQLNSCLKPHGVFFAPSVAPSNRATIGGMINTDACGKGSRIYGRTSPHILELAWVLPDGTESISTPMDTIALNRLKKQGGRVGNIYNRLADLLTENEEKINQVFPQLTRFMTGYNLAKVYSEDKQTFNLNYLLAGAEGTLGVITEAKLKLTPIPQAKKLLVIHYESFNYALEGAMDLLTSEPGAIETIDETILNLAKQDEIYDAVKDFIPASGTINLVEFVGESEADIQPKIDSIIGKITGENQGTNGYYLAKDNQEIINLWKLRSKGAGLLGNQPGNRKPIPFIEDTVVPPVHLAKYIGELRDLLAEYNLIYGMYGHVDVGCLHLRPALDLKVPADAELVRELSDRIVALVREYGGVFWGEHGKGFRSEYTPEFFGEELYQVLREVKTIFDPKNRLNPGKIVTPIDSLDTVVKLDSPMRGEFDRQVNPSQISEYEGAFNCNGNGACFNFDPDDVMCPSYRVTRDRIHSPKGRSSLLREWLRLLENHGDEITETPTTLIMRLWNTLKHKQWRGDYDYSQEVYAAMNGCLSCKACASQCPIHVNIPDMKSKFLYLYHTRYLRPFRDYLIAHIETLSKWQSLHPKIANILSQNSLSKAATKTLLNMVDPPVVSHPTLQEGLRTRHHPKFNLDRLENLSGSEKQCSVILLQDAFTSFYESSLVLAVYDFLHKLGYNVYIPDFFPSGKPTHVKGFLREFKAIASQNCQWLQQLKSLEIPLIGIEPSIVLTYRDEYPKMLNFSQALPTINLLQEFLIKYGDRLPKLSANQPYFLFGHCQEKTAVLTSQKQWQQLFEAMGLELNIINTSCCGMAGIYGHEAEHYQQSQEIYNSSWGRIISTIDNPDQILVTGYSCRSQIHRFSHFTPNHPIQALLKLL</sequence>
<feature type="domain" description="FAD-binding PCMH-type" evidence="9">
    <location>
        <begin position="48"/>
        <end position="281"/>
    </location>
</feature>
<dbReference type="PANTHER" id="PTHR11748">
    <property type="entry name" value="D-LACTATE DEHYDROGENASE"/>
    <property type="match status" value="1"/>
</dbReference>
<dbReference type="Gene3D" id="1.10.45.10">
    <property type="entry name" value="Vanillyl-alcohol Oxidase, Chain A, domain 4"/>
    <property type="match status" value="1"/>
</dbReference>
<dbReference type="InterPro" id="IPR016171">
    <property type="entry name" value="Vanillyl_alc_oxidase_C-sub2"/>
</dbReference>
<dbReference type="InterPro" id="IPR016164">
    <property type="entry name" value="FAD-linked_Oxase-like_C"/>
</dbReference>
<dbReference type="InterPro" id="IPR016169">
    <property type="entry name" value="FAD-bd_PCMH_sub2"/>
</dbReference>
<dbReference type="InterPro" id="IPR016166">
    <property type="entry name" value="FAD-bd_PCMH"/>
</dbReference>
<evidence type="ECO:0000256" key="7">
    <source>
        <dbReference type="ARBA" id="ARBA00023014"/>
    </source>
</evidence>
<dbReference type="InterPro" id="IPR036318">
    <property type="entry name" value="FAD-bd_PCMH-like_sf"/>
</dbReference>
<evidence type="ECO:0000313" key="11">
    <source>
        <dbReference type="Proteomes" id="UP000326169"/>
    </source>
</evidence>
<keyword evidence="5" id="KW-0560">Oxidoreductase</keyword>
<proteinExistence type="predicted"/>
<keyword evidence="6" id="KW-0408">Iron</keyword>
<evidence type="ECO:0000259" key="8">
    <source>
        <dbReference type="PROSITE" id="PS51379"/>
    </source>
</evidence>
<dbReference type="Gene3D" id="3.30.70.2740">
    <property type="match status" value="1"/>
</dbReference>
<dbReference type="InterPro" id="IPR017900">
    <property type="entry name" value="4Fe4S_Fe_S_CS"/>
</dbReference>
<comment type="cofactor">
    <cofactor evidence="1">
        <name>FAD</name>
        <dbReference type="ChEBI" id="CHEBI:57692"/>
    </cofactor>
</comment>
<dbReference type="SUPFAM" id="SSF55103">
    <property type="entry name" value="FAD-linked oxidases, C-terminal domain"/>
    <property type="match status" value="1"/>
</dbReference>
<keyword evidence="7" id="KW-0411">Iron-sulfur</keyword>
<keyword evidence="4" id="KW-0274">FAD</keyword>
<dbReference type="GeneID" id="301683807"/>
<dbReference type="InterPro" id="IPR004113">
    <property type="entry name" value="FAD-bd_oxidored_4_C"/>
</dbReference>
<evidence type="ECO:0000259" key="9">
    <source>
        <dbReference type="PROSITE" id="PS51387"/>
    </source>
</evidence>
<dbReference type="PROSITE" id="PS51379">
    <property type="entry name" value="4FE4S_FER_2"/>
    <property type="match status" value="1"/>
</dbReference>
<keyword evidence="2" id="KW-0285">Flavoprotein</keyword>
<dbReference type="PROSITE" id="PS51387">
    <property type="entry name" value="FAD_PCMH"/>
    <property type="match status" value="1"/>
</dbReference>
<gene>
    <name evidence="10" type="ORF">NIES46_29970</name>
</gene>
<evidence type="ECO:0000256" key="2">
    <source>
        <dbReference type="ARBA" id="ARBA00022630"/>
    </source>
</evidence>
<evidence type="ECO:0000313" key="10">
    <source>
        <dbReference type="EMBL" id="GCE94937.1"/>
    </source>
</evidence>
<evidence type="ECO:0000256" key="5">
    <source>
        <dbReference type="ARBA" id="ARBA00023002"/>
    </source>
</evidence>
<comment type="caution">
    <text evidence="10">The sequence shown here is derived from an EMBL/GenBank/DDBJ whole genome shotgun (WGS) entry which is preliminary data.</text>
</comment>
<protein>
    <submittedName>
        <fullName evidence="10">Oxidoreductase</fullName>
    </submittedName>
</protein>
<dbReference type="SUPFAM" id="SSF46548">
    <property type="entry name" value="alpha-helical ferredoxin"/>
    <property type="match status" value="1"/>
</dbReference>
<dbReference type="RefSeq" id="WP_014275026.1">
    <property type="nucleotide sequence ID" value="NZ_BIMW01000114.1"/>
</dbReference>
<dbReference type="PROSITE" id="PS00198">
    <property type="entry name" value="4FE4S_FER_1"/>
    <property type="match status" value="1"/>
</dbReference>
<dbReference type="Proteomes" id="UP000326169">
    <property type="component" value="Unassembled WGS sequence"/>
</dbReference>
<dbReference type="PANTHER" id="PTHR11748:SF119">
    <property type="entry name" value="D-2-HYDROXYGLUTARATE DEHYDROGENASE"/>
    <property type="match status" value="1"/>
</dbReference>
<organism evidence="10 11">
    <name type="scientific">Limnospira platensis NIES-46</name>
    <dbReference type="NCBI Taxonomy" id="1236695"/>
    <lineage>
        <taxon>Bacteria</taxon>
        <taxon>Bacillati</taxon>
        <taxon>Cyanobacteriota</taxon>
        <taxon>Cyanophyceae</taxon>
        <taxon>Oscillatoriophycideae</taxon>
        <taxon>Oscillatoriales</taxon>
        <taxon>Sirenicapillariaceae</taxon>
        <taxon>Limnospira</taxon>
    </lineage>
</organism>
<dbReference type="Gene3D" id="3.30.465.10">
    <property type="match status" value="2"/>
</dbReference>
<feature type="domain" description="4Fe-4S ferredoxin-type" evidence="8">
    <location>
        <begin position="647"/>
        <end position="678"/>
    </location>
</feature>
<dbReference type="EMBL" id="BIMW01000114">
    <property type="protein sequence ID" value="GCE94937.1"/>
    <property type="molecule type" value="Genomic_DNA"/>
</dbReference>
<keyword evidence="11" id="KW-1185">Reference proteome</keyword>
<evidence type="ECO:0000256" key="3">
    <source>
        <dbReference type="ARBA" id="ARBA00022723"/>
    </source>
</evidence>
<dbReference type="SUPFAM" id="SSF56176">
    <property type="entry name" value="FAD-binding/transporter-associated domain-like"/>
    <property type="match status" value="1"/>
</dbReference>
<accession>A0A5M3T7V6</accession>
<evidence type="ECO:0000256" key="6">
    <source>
        <dbReference type="ARBA" id="ARBA00023004"/>
    </source>
</evidence>
<dbReference type="InterPro" id="IPR006094">
    <property type="entry name" value="Oxid_FAD_bind_N"/>
</dbReference>
<name>A0A5M3T7V6_LIMPL</name>
<dbReference type="Pfam" id="PF02913">
    <property type="entry name" value="FAD-oxidase_C"/>
    <property type="match status" value="1"/>
</dbReference>
<evidence type="ECO:0000256" key="1">
    <source>
        <dbReference type="ARBA" id="ARBA00001974"/>
    </source>
</evidence>
<reference evidence="10 11" key="1">
    <citation type="journal article" date="2019" name="J Genomics">
        <title>The Draft Genome of a Hydrogen-producing Cyanobacterium, Arthrospira platensis NIES-46.</title>
        <authorList>
            <person name="Suzuki S."/>
            <person name="Yamaguchi H."/>
            <person name="Kawachi M."/>
        </authorList>
    </citation>
    <scope>NUCLEOTIDE SEQUENCE [LARGE SCALE GENOMIC DNA]</scope>
    <source>
        <strain evidence="10 11">NIES-46</strain>
    </source>
</reference>